<dbReference type="RefSeq" id="WP_301193190.1">
    <property type="nucleotide sequence ID" value="NZ_JAPDPJ010000148.1"/>
</dbReference>
<evidence type="ECO:0000313" key="2">
    <source>
        <dbReference type="Proteomes" id="UP001209229"/>
    </source>
</evidence>
<evidence type="ECO:0000313" key="1">
    <source>
        <dbReference type="EMBL" id="MCW3789642.1"/>
    </source>
</evidence>
<sequence>MKTTFVLIFSILAVGFIWSQKNENTEKSYVTLKSEYINNLNGKVLSKVKSEQELKLIISVTNSSIKELVLYNTSDNLALFEYASKDDKINCSIKDQNKRIAIFKITPNGADVRIFYAK</sequence>
<comment type="caution">
    <text evidence="1">The sequence shown here is derived from an EMBL/GenBank/DDBJ whole genome shotgun (WGS) entry which is preliminary data.</text>
</comment>
<protein>
    <submittedName>
        <fullName evidence="1">Uncharacterized protein</fullName>
    </submittedName>
</protein>
<name>A0AAE3M9X2_9BACT</name>
<proteinExistence type="predicted"/>
<dbReference type="EMBL" id="JAPDPJ010000148">
    <property type="protein sequence ID" value="MCW3789642.1"/>
    <property type="molecule type" value="Genomic_DNA"/>
</dbReference>
<keyword evidence="2" id="KW-1185">Reference proteome</keyword>
<gene>
    <name evidence="1" type="ORF">OM075_24495</name>
</gene>
<accession>A0AAE3M9X2</accession>
<reference evidence="1" key="1">
    <citation type="submission" date="2022-10" db="EMBL/GenBank/DDBJ databases">
        <authorList>
            <person name="Yu W.X."/>
        </authorList>
    </citation>
    <scope>NUCLEOTIDE SEQUENCE</scope>
    <source>
        <strain evidence="1">AAT</strain>
    </source>
</reference>
<dbReference type="Proteomes" id="UP001209229">
    <property type="component" value="Unassembled WGS sequence"/>
</dbReference>
<dbReference type="AlphaFoldDB" id="A0AAE3M9X2"/>
<organism evidence="1 2">
    <name type="scientific">Plebeiibacterium sediminum</name>
    <dbReference type="NCBI Taxonomy" id="2992112"/>
    <lineage>
        <taxon>Bacteria</taxon>
        <taxon>Pseudomonadati</taxon>
        <taxon>Bacteroidota</taxon>
        <taxon>Bacteroidia</taxon>
        <taxon>Marinilabiliales</taxon>
        <taxon>Marinilabiliaceae</taxon>
        <taxon>Plebeiibacterium</taxon>
    </lineage>
</organism>